<dbReference type="EMBL" id="JACHVU010000001">
    <property type="protein sequence ID" value="MBB2988604.1"/>
    <property type="molecule type" value="Genomic_DNA"/>
</dbReference>
<dbReference type="Gene3D" id="3.40.50.300">
    <property type="entry name" value="P-loop containing nucleotide triphosphate hydrolases"/>
    <property type="match status" value="1"/>
</dbReference>
<dbReference type="InterPro" id="IPR027417">
    <property type="entry name" value="P-loop_NTPase"/>
</dbReference>
<keyword evidence="1" id="KW-0812">Transmembrane</keyword>
<dbReference type="Proteomes" id="UP000550501">
    <property type="component" value="Unassembled WGS sequence"/>
</dbReference>
<protein>
    <submittedName>
        <fullName evidence="3">Replication fork clamp-binding protein CrfC</fullName>
    </submittedName>
</protein>
<evidence type="ECO:0000259" key="2">
    <source>
        <dbReference type="Pfam" id="PF00350"/>
    </source>
</evidence>
<reference evidence="3 4" key="1">
    <citation type="submission" date="2020-08" db="EMBL/GenBank/DDBJ databases">
        <title>The Agave Microbiome: Exploring the role of microbial communities in plant adaptations to desert environments.</title>
        <authorList>
            <person name="Partida-Martinez L.P."/>
        </authorList>
    </citation>
    <scope>NUCLEOTIDE SEQUENCE [LARGE SCALE GENOMIC DNA]</scope>
    <source>
        <strain evidence="3 4">AT2.18</strain>
    </source>
</reference>
<dbReference type="InterPro" id="IPR051943">
    <property type="entry name" value="TRAFAC_Dynamin-like_GTPase"/>
</dbReference>
<keyword evidence="1" id="KW-1133">Transmembrane helix</keyword>
<evidence type="ECO:0000313" key="4">
    <source>
        <dbReference type="Proteomes" id="UP000550501"/>
    </source>
</evidence>
<name>A0A839Q0X4_MYCIR</name>
<keyword evidence="1" id="KW-0472">Membrane</keyword>
<dbReference type="Pfam" id="PF00350">
    <property type="entry name" value="Dynamin_N"/>
    <property type="match status" value="1"/>
</dbReference>
<dbReference type="AlphaFoldDB" id="A0A839Q0X4"/>
<dbReference type="SUPFAM" id="SSF52540">
    <property type="entry name" value="P-loop containing nucleoside triphosphate hydrolases"/>
    <property type="match status" value="1"/>
</dbReference>
<dbReference type="PANTHER" id="PTHR43681:SF1">
    <property type="entry name" value="SARCALUMENIN"/>
    <property type="match status" value="1"/>
</dbReference>
<organism evidence="3 4">
    <name type="scientific">Mycolicibacterium iranicum</name>
    <name type="common">Mycobacterium iranicum</name>
    <dbReference type="NCBI Taxonomy" id="912594"/>
    <lineage>
        <taxon>Bacteria</taxon>
        <taxon>Bacillati</taxon>
        <taxon>Actinomycetota</taxon>
        <taxon>Actinomycetes</taxon>
        <taxon>Mycobacteriales</taxon>
        <taxon>Mycobacteriaceae</taxon>
        <taxon>Mycolicibacterium</taxon>
    </lineage>
</organism>
<gene>
    <name evidence="3" type="ORF">FHR72_000061</name>
</gene>
<evidence type="ECO:0000313" key="3">
    <source>
        <dbReference type="EMBL" id="MBB2988604.1"/>
    </source>
</evidence>
<accession>A0A839Q0X4</accession>
<dbReference type="PANTHER" id="PTHR43681">
    <property type="entry name" value="TRANSMEMBRANE GTPASE FZO"/>
    <property type="match status" value="1"/>
</dbReference>
<proteinExistence type="predicted"/>
<evidence type="ECO:0000256" key="1">
    <source>
        <dbReference type="SAM" id="Phobius"/>
    </source>
</evidence>
<sequence length="611" mass="67582">MTQPPDPKKVVLELIDHTRKIAATQDRGDLVDRLGRAEKRISDPQIRVVIAGQLKQGKSQLLNSLLNMPVARVGDDESTVLATVVSYGEEASARLVVARPDGEEPELIDIPTADLRTDLRRAPQAGGREVLRVEVTAPSPLLKSGLTFIDTPGVGGHGQPHLSATLGLLPDADAMLMISDTSQEFTEPEMTFLRQALEVCPVAVLVATKTDLYPHWREIVDANTGHLRRAGVDTPLIPVSSTLRSHAVALNDKELNEESNFPAIVKFLSEEVLSRQQGRVRQHAVAEIRAAAEHLKMAVESELSALNDPHTRDRLTAELERRKQEAQDALQQTALWQQVLNDGIADLTADVDHDLRQRFRTITFHTEKVIDTGDPTLHWAEIGAELEDAVATAVGDNFVWAYQRAEALAAEVARTFMEAGLDAVRMPTIDARDMGAELGEFRSLAQLEAKPLKFGHKVVTGMRGSYGGILMFGMLTSFAGLGMFNPLSLGAGFLLGRKAYKEDMENRMLRVRNDAKTNVRRFVDDVAFTVGKESRDRLKGIQRQLRDHYRDIANQTTRSLNESLQATLAAAKVEETERNARTKELERQRNILRQVIEHADRIDAPAVAPAH</sequence>
<keyword evidence="4" id="KW-1185">Reference proteome</keyword>
<feature type="transmembrane region" description="Helical" evidence="1">
    <location>
        <begin position="469"/>
        <end position="495"/>
    </location>
</feature>
<dbReference type="InterPro" id="IPR045063">
    <property type="entry name" value="Dynamin_N"/>
</dbReference>
<dbReference type="RefSeq" id="WP_183465909.1">
    <property type="nucleotide sequence ID" value="NZ_JACHVU010000001.1"/>
</dbReference>
<comment type="caution">
    <text evidence="3">The sequence shown here is derived from an EMBL/GenBank/DDBJ whole genome shotgun (WGS) entry which is preliminary data.</text>
</comment>
<feature type="domain" description="Dynamin N-terminal" evidence="2">
    <location>
        <begin position="48"/>
        <end position="198"/>
    </location>
</feature>